<keyword evidence="3" id="KW-0963">Cytoplasm</keyword>
<dbReference type="SUPFAM" id="SSF53098">
    <property type="entry name" value="Ribonuclease H-like"/>
    <property type="match status" value="1"/>
</dbReference>
<evidence type="ECO:0000313" key="9">
    <source>
        <dbReference type="EMBL" id="GMM48241.1"/>
    </source>
</evidence>
<dbReference type="GO" id="GO:0003723">
    <property type="term" value="F:RNA binding"/>
    <property type="evidence" value="ECO:0007669"/>
    <property type="project" value="UniProtKB-KW"/>
</dbReference>
<dbReference type="GO" id="GO:0004523">
    <property type="term" value="F:RNA-DNA hybrid ribonuclease activity"/>
    <property type="evidence" value="ECO:0007669"/>
    <property type="project" value="UniProtKB-EC"/>
</dbReference>
<evidence type="ECO:0000259" key="8">
    <source>
        <dbReference type="PROSITE" id="PS50994"/>
    </source>
</evidence>
<dbReference type="EMBL" id="BTGB01000009">
    <property type="protein sequence ID" value="GMM48241.1"/>
    <property type="molecule type" value="Genomic_DNA"/>
</dbReference>
<keyword evidence="4" id="KW-0694">RNA-binding</keyword>
<gene>
    <name evidence="9" type="ORF">DAPK24_048390</name>
</gene>
<feature type="compositionally biased region" description="Basic residues" evidence="7">
    <location>
        <begin position="309"/>
        <end position="327"/>
    </location>
</feature>
<comment type="subcellular location">
    <subcellularLocation>
        <location evidence="2">Cytoplasm</location>
    </subcellularLocation>
</comment>
<evidence type="ECO:0000313" key="10">
    <source>
        <dbReference type="Proteomes" id="UP001378960"/>
    </source>
</evidence>
<reference evidence="9 10" key="1">
    <citation type="journal article" date="2023" name="Elife">
        <title>Identification of key yeast species and microbe-microbe interactions impacting larval growth of Drosophila in the wild.</title>
        <authorList>
            <person name="Mure A."/>
            <person name="Sugiura Y."/>
            <person name="Maeda R."/>
            <person name="Honda K."/>
            <person name="Sakurai N."/>
            <person name="Takahashi Y."/>
            <person name="Watada M."/>
            <person name="Katoh T."/>
            <person name="Gotoh A."/>
            <person name="Gotoh Y."/>
            <person name="Taniguchi I."/>
            <person name="Nakamura K."/>
            <person name="Hayashi T."/>
            <person name="Katayama T."/>
            <person name="Uemura T."/>
            <person name="Hattori Y."/>
        </authorList>
    </citation>
    <scope>NUCLEOTIDE SEQUENCE [LARGE SCALE GENOMIC DNA]</scope>
    <source>
        <strain evidence="9 10">PK-24</strain>
    </source>
</reference>
<evidence type="ECO:0000256" key="4">
    <source>
        <dbReference type="ARBA" id="ARBA00022884"/>
    </source>
</evidence>
<evidence type="ECO:0000256" key="7">
    <source>
        <dbReference type="SAM" id="MobiDB-lite"/>
    </source>
</evidence>
<comment type="function">
    <text evidence="5">Reverse transcriptase/ribonuclease H (RT) is a multifunctional enzyme that catalyzes the conversion of the retro-elements RNA genome into dsDNA within the VLP. The enzyme displays a DNA polymerase activity that can copy either DNA or RNA templates, and a ribonuclease H (RNase H) activity that cleaves the RNA strand of RNA-DNA heteroduplexes during plus-strand synthesis and hydrolyzes RNA primers. The conversion leads to a linear dsDNA copy of the retrotransposon that includes long terminal repeats (LTRs) at both ends.</text>
</comment>
<dbReference type="GO" id="GO:0015074">
    <property type="term" value="P:DNA integration"/>
    <property type="evidence" value="ECO:0007669"/>
    <property type="project" value="InterPro"/>
</dbReference>
<feature type="compositionally biased region" description="Low complexity" evidence="7">
    <location>
        <begin position="299"/>
        <end position="308"/>
    </location>
</feature>
<name>A0AAV5R9L4_PICKL</name>
<dbReference type="InterPro" id="IPR050951">
    <property type="entry name" value="Retrovirus_Pol_polyprotein"/>
</dbReference>
<dbReference type="Proteomes" id="UP001378960">
    <property type="component" value="Unassembled WGS sequence"/>
</dbReference>
<dbReference type="InterPro" id="IPR001584">
    <property type="entry name" value="Integrase_cat-core"/>
</dbReference>
<dbReference type="Gene3D" id="3.30.420.10">
    <property type="entry name" value="Ribonuclease H-like superfamily/Ribonuclease H"/>
    <property type="match status" value="1"/>
</dbReference>
<feature type="domain" description="Integrase catalytic" evidence="8">
    <location>
        <begin position="173"/>
        <end position="272"/>
    </location>
</feature>
<evidence type="ECO:0000256" key="6">
    <source>
        <dbReference type="ARBA" id="ARBA00025615"/>
    </source>
</evidence>
<organism evidence="9 10">
    <name type="scientific">Pichia kluyveri</name>
    <name type="common">Yeast</name>
    <dbReference type="NCBI Taxonomy" id="36015"/>
    <lineage>
        <taxon>Eukaryota</taxon>
        <taxon>Fungi</taxon>
        <taxon>Dikarya</taxon>
        <taxon>Ascomycota</taxon>
        <taxon>Saccharomycotina</taxon>
        <taxon>Pichiomycetes</taxon>
        <taxon>Pichiales</taxon>
        <taxon>Pichiaceae</taxon>
        <taxon>Pichia</taxon>
    </lineage>
</organism>
<dbReference type="GO" id="GO:0005737">
    <property type="term" value="C:cytoplasm"/>
    <property type="evidence" value="ECO:0007669"/>
    <property type="project" value="UniProtKB-SubCell"/>
</dbReference>
<dbReference type="GO" id="GO:0005634">
    <property type="term" value="C:nucleus"/>
    <property type="evidence" value="ECO:0007669"/>
    <property type="project" value="UniProtKB-ARBA"/>
</dbReference>
<evidence type="ECO:0000256" key="5">
    <source>
        <dbReference type="ARBA" id="ARBA00025590"/>
    </source>
</evidence>
<dbReference type="AlphaFoldDB" id="A0AAV5R9L4"/>
<dbReference type="PANTHER" id="PTHR37984:SF5">
    <property type="entry name" value="PROTEIN NYNRIN-LIKE"/>
    <property type="match status" value="1"/>
</dbReference>
<evidence type="ECO:0000256" key="3">
    <source>
        <dbReference type="ARBA" id="ARBA00022490"/>
    </source>
</evidence>
<comment type="catalytic activity">
    <reaction evidence="1">
        <text>Endonucleolytic cleavage to 5'-phosphomonoester.</text>
        <dbReference type="EC" id="3.1.26.4"/>
    </reaction>
</comment>
<protein>
    <recommendedName>
        <fullName evidence="8">Integrase catalytic domain-containing protein</fullName>
    </recommendedName>
</protein>
<comment type="caution">
    <text evidence="9">The sequence shown here is derived from an EMBL/GenBank/DDBJ whole genome shotgun (WGS) entry which is preliminary data.</text>
</comment>
<proteinExistence type="predicted"/>
<dbReference type="Pfam" id="PF00665">
    <property type="entry name" value="rve"/>
    <property type="match status" value="1"/>
</dbReference>
<dbReference type="PROSITE" id="PS50994">
    <property type="entry name" value="INTEGRASE"/>
    <property type="match status" value="1"/>
</dbReference>
<comment type="function">
    <text evidence="6">Integrase (IN) targets the VLP to the nucleus, where a subparticle preintegration complex (PIC) containing at least integrase and the newly synthesized dsDNA copy of the retrotransposon must transit the nuclear membrane. Once in the nucleus, integrase performs the integration of the dsDNA into the host genome.</text>
</comment>
<dbReference type="InterPro" id="IPR036397">
    <property type="entry name" value="RNaseH_sf"/>
</dbReference>
<evidence type="ECO:0000256" key="2">
    <source>
        <dbReference type="ARBA" id="ARBA00004496"/>
    </source>
</evidence>
<sequence length="357" mass="41036">MLEKRILKFLETLSTYPVVIKYLPSKKNHANFLSRFCVDKQPELNLDVLNDEFNAVRVTRFAAKLENPFSKRNQKLFNGLVDDDLERMLMLLKSNGVLDSRYNEVKNNFQLINDGLKFVYENKIFSIIKIDECMKLFAEWHAKFHGFPIVLLKNCKHCDLFISFKSLPAPLQKVKTPQFGELWHIDFIGPVKGMRVHPTKYLTVVQYMLVCVEYFSGYCFAVPTNSMESDTVCMVINQLFGYFPVPGTILSDNASNFVSSEVKRFAEEFGIKWRLSKITKDKQVIAGIRSNDDISNNNHVDSINNNVGNKKRGTGNNHKVNKRIKSKKGRSRVPKHCVICGRNHAVYDCPEKFAEGC</sequence>
<feature type="region of interest" description="Disordered" evidence="7">
    <location>
        <begin position="299"/>
        <end position="327"/>
    </location>
</feature>
<dbReference type="PANTHER" id="PTHR37984">
    <property type="entry name" value="PROTEIN CBG26694"/>
    <property type="match status" value="1"/>
</dbReference>
<accession>A0AAV5R9L4</accession>
<evidence type="ECO:0000256" key="1">
    <source>
        <dbReference type="ARBA" id="ARBA00000077"/>
    </source>
</evidence>
<dbReference type="InterPro" id="IPR012337">
    <property type="entry name" value="RNaseH-like_sf"/>
</dbReference>
<keyword evidence="10" id="KW-1185">Reference proteome</keyword>